<feature type="region of interest" description="Disordered" evidence="6">
    <location>
        <begin position="478"/>
        <end position="505"/>
    </location>
</feature>
<dbReference type="OrthoDB" id="4849160at2759"/>
<name>A0A8H4RL47_9HELO</name>
<dbReference type="PANTHER" id="PTHR33353">
    <property type="entry name" value="PUTATIVE (AFU_ORTHOLOGUE AFUA_1G12560)-RELATED"/>
    <property type="match status" value="1"/>
</dbReference>
<feature type="domain" description="Auxiliary Activity family 9 catalytic" evidence="8">
    <location>
        <begin position="53"/>
        <end position="238"/>
    </location>
</feature>
<evidence type="ECO:0000256" key="3">
    <source>
        <dbReference type="ARBA" id="ARBA00022525"/>
    </source>
</evidence>
<reference evidence="9 10" key="1">
    <citation type="submission" date="2020-03" db="EMBL/GenBank/DDBJ databases">
        <title>Draft Genome Sequence of Cudoniella acicularis.</title>
        <authorList>
            <person name="Buettner E."/>
            <person name="Kellner H."/>
        </authorList>
    </citation>
    <scope>NUCLEOTIDE SEQUENCE [LARGE SCALE GENOMIC DNA]</scope>
    <source>
        <strain evidence="9 10">DSM 108380</strain>
    </source>
</reference>
<evidence type="ECO:0000256" key="1">
    <source>
        <dbReference type="ARBA" id="ARBA00001973"/>
    </source>
</evidence>
<feature type="region of interest" description="Disordered" evidence="6">
    <location>
        <begin position="611"/>
        <end position="635"/>
    </location>
</feature>
<evidence type="ECO:0000256" key="6">
    <source>
        <dbReference type="SAM" id="MobiDB-lite"/>
    </source>
</evidence>
<feature type="transmembrane region" description="Helical" evidence="7">
    <location>
        <begin position="517"/>
        <end position="539"/>
    </location>
</feature>
<keyword evidence="10" id="KW-1185">Reference proteome</keyword>
<evidence type="ECO:0000256" key="4">
    <source>
        <dbReference type="ARBA" id="ARBA00023157"/>
    </source>
</evidence>
<feature type="compositionally biased region" description="Polar residues" evidence="6">
    <location>
        <begin position="616"/>
        <end position="635"/>
    </location>
</feature>
<dbReference type="InterPro" id="IPR005103">
    <property type="entry name" value="AA9_LPMO"/>
</dbReference>
<comment type="cofactor">
    <cofactor evidence="1">
        <name>Cu(2+)</name>
        <dbReference type="ChEBI" id="CHEBI:29036"/>
    </cofactor>
</comment>
<evidence type="ECO:0000313" key="9">
    <source>
        <dbReference type="EMBL" id="KAF4632029.1"/>
    </source>
</evidence>
<dbReference type="CDD" id="cd21175">
    <property type="entry name" value="LPMO_AA9"/>
    <property type="match status" value="1"/>
</dbReference>
<dbReference type="GO" id="GO:0005576">
    <property type="term" value="C:extracellular region"/>
    <property type="evidence" value="ECO:0007669"/>
    <property type="project" value="UniProtKB-SubCell"/>
</dbReference>
<evidence type="ECO:0000313" key="10">
    <source>
        <dbReference type="Proteomes" id="UP000566819"/>
    </source>
</evidence>
<dbReference type="PANTHER" id="PTHR33353:SF34">
    <property type="entry name" value="ENDO-BETA-1,4-GLUCANASE D"/>
    <property type="match status" value="1"/>
</dbReference>
<keyword evidence="3" id="KW-0964">Secreted</keyword>
<sequence length="635" mass="69352">MKHTFFQRTDSTWKNPSIAGYIGYNFSTIPAITTPAWSNTIGDAYVGYKDGESPTPWSLNSTDIICAQNGTPGLSTASIKAGETITFHWSPWPIGHHGPVMTYMANCNGSCTSVDKTKLQFFKIAESGLLNKTRLGSPVPDYPSTGSGFWAADILSYNGTSEARIPDVRKAKSLAPGNYVVRHETMALQHIFLGEVQAYPFCFNFVVTGKGTAHPKGVLGTQLYHRNESAFYYDVYGPMNSSMPDFQIPGPPVWRFPGGPLSCEEHQLVSAFGLAISNALFLNKLISPAITGSKSIPFGDLSKNKPDIPKPREGYQTIACLIYKNSPEFKVMTKSPVSNKYGLRHFPRDQSYTKFVESKRSVMIGSGTMCSLEAHTTDYYQPLKWGYHMDDENFGGASDRKCQMSFLSTTSVLNYIYPRSVSGANSWTSTDASNPKDLSTTTVDISYNIYGDGIPILWQSTDLAIFAAATASTTPTISPIISQSSSTSTQQTSTSSTLPNSPTITPISDGLSSGSKIGIGIGIPLAVIAIGLVAFFIYIRRRRRDVASRAIGNELQETQACKGLIPELPNTSGIHEMQAPVHEMYSDNDTIPRIKSQHEVPGQYELAIQDEHSSTHELSSQHELSGQEETPGQHD</sequence>
<keyword evidence="7" id="KW-0812">Transmembrane</keyword>
<dbReference type="InterPro" id="IPR049892">
    <property type="entry name" value="AA9"/>
</dbReference>
<keyword evidence="5" id="KW-0325">Glycoprotein</keyword>
<dbReference type="Pfam" id="PF03443">
    <property type="entry name" value="AA9"/>
    <property type="match status" value="1"/>
</dbReference>
<evidence type="ECO:0000256" key="5">
    <source>
        <dbReference type="ARBA" id="ARBA00023180"/>
    </source>
</evidence>
<evidence type="ECO:0000259" key="8">
    <source>
        <dbReference type="Pfam" id="PF03443"/>
    </source>
</evidence>
<dbReference type="Gene3D" id="2.70.50.70">
    <property type="match status" value="1"/>
</dbReference>
<organism evidence="9 10">
    <name type="scientific">Cudoniella acicularis</name>
    <dbReference type="NCBI Taxonomy" id="354080"/>
    <lineage>
        <taxon>Eukaryota</taxon>
        <taxon>Fungi</taxon>
        <taxon>Dikarya</taxon>
        <taxon>Ascomycota</taxon>
        <taxon>Pezizomycotina</taxon>
        <taxon>Leotiomycetes</taxon>
        <taxon>Helotiales</taxon>
        <taxon>Tricladiaceae</taxon>
        <taxon>Cudoniella</taxon>
    </lineage>
</organism>
<dbReference type="EMBL" id="JAAMPI010000387">
    <property type="protein sequence ID" value="KAF4632029.1"/>
    <property type="molecule type" value="Genomic_DNA"/>
</dbReference>
<protein>
    <recommendedName>
        <fullName evidence="8">Auxiliary Activity family 9 catalytic domain-containing protein</fullName>
    </recommendedName>
</protein>
<evidence type="ECO:0000256" key="7">
    <source>
        <dbReference type="SAM" id="Phobius"/>
    </source>
</evidence>
<comment type="caution">
    <text evidence="9">The sequence shown here is derived from an EMBL/GenBank/DDBJ whole genome shotgun (WGS) entry which is preliminary data.</text>
</comment>
<accession>A0A8H4RL47</accession>
<dbReference type="AlphaFoldDB" id="A0A8H4RL47"/>
<keyword evidence="4" id="KW-1015">Disulfide bond</keyword>
<proteinExistence type="predicted"/>
<keyword evidence="7" id="KW-0472">Membrane</keyword>
<comment type="subcellular location">
    <subcellularLocation>
        <location evidence="2">Secreted</location>
    </subcellularLocation>
</comment>
<keyword evidence="7" id="KW-1133">Transmembrane helix</keyword>
<gene>
    <name evidence="9" type="ORF">G7Y89_g6106</name>
</gene>
<dbReference type="Proteomes" id="UP000566819">
    <property type="component" value="Unassembled WGS sequence"/>
</dbReference>
<evidence type="ECO:0000256" key="2">
    <source>
        <dbReference type="ARBA" id="ARBA00004613"/>
    </source>
</evidence>